<dbReference type="EMBL" id="JAQMWT010000633">
    <property type="protein sequence ID" value="KAJ8598852.1"/>
    <property type="molecule type" value="Genomic_DNA"/>
</dbReference>
<dbReference type="InterPro" id="IPR001752">
    <property type="entry name" value="Kinesin_motor_dom"/>
</dbReference>
<dbReference type="SUPFAM" id="SSF49879">
    <property type="entry name" value="SMAD/FHA domain"/>
    <property type="match status" value="1"/>
</dbReference>
<dbReference type="Pfam" id="PF00225">
    <property type="entry name" value="Kinesin"/>
    <property type="match status" value="1"/>
</dbReference>
<evidence type="ECO:0000256" key="1">
    <source>
        <dbReference type="PROSITE-ProRule" id="PRU00283"/>
    </source>
</evidence>
<keyword evidence="2" id="KW-0175">Coiled coil</keyword>
<name>A0AAD7U7R2_9STRA</name>
<dbReference type="SUPFAM" id="SSF52540">
    <property type="entry name" value="P-loop containing nucleoside triphosphate hydrolases"/>
    <property type="match status" value="1"/>
</dbReference>
<keyword evidence="1" id="KW-0547">Nucleotide-binding</keyword>
<dbReference type="GO" id="GO:0005874">
    <property type="term" value="C:microtubule"/>
    <property type="evidence" value="ECO:0007669"/>
    <property type="project" value="TreeGrafter"/>
</dbReference>
<feature type="compositionally biased region" description="Low complexity" evidence="3">
    <location>
        <begin position="658"/>
        <end position="669"/>
    </location>
</feature>
<comment type="similarity">
    <text evidence="1">Belongs to the TRAFAC class myosin-kinesin ATPase superfamily. Kinesin family.</text>
</comment>
<reference evidence="5" key="1">
    <citation type="submission" date="2023-01" db="EMBL/GenBank/DDBJ databases">
        <title>Metagenome sequencing of chrysophaentin producing Chrysophaeum taylorii.</title>
        <authorList>
            <person name="Davison J."/>
            <person name="Bewley C."/>
        </authorList>
    </citation>
    <scope>NUCLEOTIDE SEQUENCE</scope>
    <source>
        <strain evidence="5">NIES-1699</strain>
    </source>
</reference>
<dbReference type="GO" id="GO:0005524">
    <property type="term" value="F:ATP binding"/>
    <property type="evidence" value="ECO:0007669"/>
    <property type="project" value="UniProtKB-UniRule"/>
</dbReference>
<keyword evidence="1" id="KW-0505">Motor protein</keyword>
<keyword evidence="1" id="KW-0067">ATP-binding</keyword>
<feature type="domain" description="Kinesin motor" evidence="4">
    <location>
        <begin position="3"/>
        <end position="390"/>
    </location>
</feature>
<gene>
    <name evidence="5" type="ORF">CTAYLR_010449</name>
</gene>
<dbReference type="InterPro" id="IPR027640">
    <property type="entry name" value="Kinesin-like_fam"/>
</dbReference>
<dbReference type="GO" id="GO:0007018">
    <property type="term" value="P:microtubule-based movement"/>
    <property type="evidence" value="ECO:0007669"/>
    <property type="project" value="InterPro"/>
</dbReference>
<evidence type="ECO:0000256" key="2">
    <source>
        <dbReference type="SAM" id="Coils"/>
    </source>
</evidence>
<evidence type="ECO:0000313" key="6">
    <source>
        <dbReference type="Proteomes" id="UP001230188"/>
    </source>
</evidence>
<evidence type="ECO:0000313" key="5">
    <source>
        <dbReference type="EMBL" id="KAJ8598852.1"/>
    </source>
</evidence>
<comment type="caution">
    <text evidence="5">The sequence shown here is derived from an EMBL/GenBank/DDBJ whole genome shotgun (WGS) entry which is preliminary data.</text>
</comment>
<dbReference type="GO" id="GO:0003777">
    <property type="term" value="F:microtubule motor activity"/>
    <property type="evidence" value="ECO:0007669"/>
    <property type="project" value="InterPro"/>
</dbReference>
<proteinExistence type="inferred from homology"/>
<dbReference type="SMART" id="SM00129">
    <property type="entry name" value="KISc"/>
    <property type="match status" value="1"/>
</dbReference>
<organism evidence="5 6">
    <name type="scientific">Chrysophaeum taylorii</name>
    <dbReference type="NCBI Taxonomy" id="2483200"/>
    <lineage>
        <taxon>Eukaryota</taxon>
        <taxon>Sar</taxon>
        <taxon>Stramenopiles</taxon>
        <taxon>Ochrophyta</taxon>
        <taxon>Pelagophyceae</taxon>
        <taxon>Pelagomonadales</taxon>
        <taxon>Pelagomonadaceae</taxon>
        <taxon>Chrysophaeum</taxon>
    </lineage>
</organism>
<feature type="region of interest" description="Disordered" evidence="3">
    <location>
        <begin position="655"/>
        <end position="693"/>
    </location>
</feature>
<dbReference type="InterPro" id="IPR027417">
    <property type="entry name" value="P-loop_NTPase"/>
</dbReference>
<feature type="compositionally biased region" description="Low complexity" evidence="3">
    <location>
        <begin position="676"/>
        <end position="693"/>
    </location>
</feature>
<dbReference type="GO" id="GO:0005871">
    <property type="term" value="C:kinesin complex"/>
    <property type="evidence" value="ECO:0007669"/>
    <property type="project" value="TreeGrafter"/>
</dbReference>
<dbReference type="GO" id="GO:0016887">
    <property type="term" value="F:ATP hydrolysis activity"/>
    <property type="evidence" value="ECO:0007669"/>
    <property type="project" value="TreeGrafter"/>
</dbReference>
<sequence length="1033" mass="116261">MSSIKVALRARPWTLDDRLGIDMQQVGEEQGTISLLNSDYSTKFFSFSYSWWTAFNWQHHCAKADQEVCENMKVTSQDDVYATVGQKIKADLYDGNAVVLFAYGLSGSGKTYTVFGMDDIKNKNSWFYHARPDSNWGVFPRLAYEIFQDRKDGWKISMKYFQNVVDVVRDLMSSQGTEKIYKEGMKKDADGFMDIEWCQSAVLNSWDDLRNTFLAANARKAIAPTQFNHQSTRGHCIMTIEVLMPDEKDPTMKKRGRVYVCDLAGTEPAGDIYYAVYEARVMPDGSVEQALVGPHQNQGKTKELQDQGKKINLSLSEMAQFFMKMAEAYKAKKLKPGVSIPGCNTYFLCKYLKDTMLNAKTYLFCAIRPEVTYLKYTFATLGFAKNASVVQLSPKKATTAKSPAERKLMAELEKYKQMVEELQKGSTQGGEEVARLQEMLAKQQQELQRVVNEEEDPSSSSSSSSGFRSAKAEQDKKRKQYQARGITLYEEVDFKTFAHPYLVNIDEDEFRTKRFVYALEPNGTTTFGPDGDVRPPSFSVKRSHCKVETTTTTTEETTTTMVGGEGTTYVAGKLVAKDERVGLAHGDWVVMGKEMLQFCSRGEPPPFQSDDAAEAMFVEINACLTRAMQQQQYPGGGQNDELARRIKELEAQNSQLQARNNNNTSSSPSDNDDDAAAPGTTTTTTTTTTKNNNKTSFDEAEVMNVISLIKEVKEICEQFDRPMLDFEPVLARSDRTEGGQGKTFIKVTDAKTEQVSLISDADFAMKYSMLKDARLTLLMSFEANEEHQVSDIHDPVSLFFSDMFHICSGRHFCEYLAYNFETEAEDKDVTLVASTSPYHNSGILNIDWQPVGEAVEVEAPEAMLGKPWTFKLRIINAALKIRARQSYVSYLFPNESGELEKFITDTCEVETMTPSFDYEKDHHIQSVTQAFLDFVAGKNGMDFDIWASPTYRLPPTKITTANEVVAKAFKQQVVKSGIELEVETLTKQNKDLESQLERAIKEIAEATSEEASKVKLRLAKAISTDAHLNNNNK</sequence>
<dbReference type="PROSITE" id="PS50067">
    <property type="entry name" value="KINESIN_MOTOR_2"/>
    <property type="match status" value="1"/>
</dbReference>
<dbReference type="GO" id="GO:0008017">
    <property type="term" value="F:microtubule binding"/>
    <property type="evidence" value="ECO:0007669"/>
    <property type="project" value="InterPro"/>
</dbReference>
<dbReference type="Gene3D" id="2.60.200.20">
    <property type="match status" value="1"/>
</dbReference>
<dbReference type="InterPro" id="IPR008984">
    <property type="entry name" value="SMAD_FHA_dom_sf"/>
</dbReference>
<evidence type="ECO:0000256" key="3">
    <source>
        <dbReference type="SAM" id="MobiDB-lite"/>
    </source>
</evidence>
<dbReference type="PRINTS" id="PR00380">
    <property type="entry name" value="KINESINHEAVY"/>
</dbReference>
<dbReference type="InterPro" id="IPR036961">
    <property type="entry name" value="Kinesin_motor_dom_sf"/>
</dbReference>
<keyword evidence="6" id="KW-1185">Reference proteome</keyword>
<evidence type="ECO:0000259" key="4">
    <source>
        <dbReference type="PROSITE" id="PS50067"/>
    </source>
</evidence>
<dbReference type="Gene3D" id="3.40.850.10">
    <property type="entry name" value="Kinesin motor domain"/>
    <property type="match status" value="1"/>
</dbReference>
<feature type="binding site" evidence="1">
    <location>
        <begin position="104"/>
        <end position="111"/>
    </location>
    <ligand>
        <name>ATP</name>
        <dbReference type="ChEBI" id="CHEBI:30616"/>
    </ligand>
</feature>
<feature type="region of interest" description="Disordered" evidence="3">
    <location>
        <begin position="444"/>
        <end position="478"/>
    </location>
</feature>
<dbReference type="PANTHER" id="PTHR24115">
    <property type="entry name" value="KINESIN-RELATED"/>
    <property type="match status" value="1"/>
</dbReference>
<accession>A0AAD7U7R2</accession>
<dbReference type="Proteomes" id="UP001230188">
    <property type="component" value="Unassembled WGS sequence"/>
</dbReference>
<feature type="coiled-coil region" evidence="2">
    <location>
        <begin position="975"/>
        <end position="1009"/>
    </location>
</feature>
<protein>
    <recommendedName>
        <fullName evidence="4">Kinesin motor domain-containing protein</fullName>
    </recommendedName>
</protein>
<dbReference type="AlphaFoldDB" id="A0AAD7U7R2"/>